<feature type="region of interest" description="Disordered" evidence="1">
    <location>
        <begin position="464"/>
        <end position="510"/>
    </location>
</feature>
<accession>A0ABR3J876</accession>
<feature type="region of interest" description="Disordered" evidence="1">
    <location>
        <begin position="812"/>
        <end position="870"/>
    </location>
</feature>
<reference evidence="5" key="1">
    <citation type="submission" date="2024-06" db="EMBL/GenBank/DDBJ databases">
        <title>Multi-omics analyses provide insights into the biosynthesis of the anticancer antibiotic pleurotin in Hohenbuehelia grisea.</title>
        <authorList>
            <person name="Weaver J.A."/>
            <person name="Alberti F."/>
        </authorList>
    </citation>
    <scope>NUCLEOTIDE SEQUENCE [LARGE SCALE GENOMIC DNA]</scope>
    <source>
        <strain evidence="5">T-177</strain>
    </source>
</reference>
<keyword evidence="2" id="KW-0812">Transmembrane</keyword>
<feature type="compositionally biased region" description="Basic residues" evidence="1">
    <location>
        <begin position="601"/>
        <end position="610"/>
    </location>
</feature>
<proteinExistence type="predicted"/>
<feature type="transmembrane region" description="Helical" evidence="2">
    <location>
        <begin position="965"/>
        <end position="992"/>
    </location>
</feature>
<feature type="transmembrane region" description="Helical" evidence="2">
    <location>
        <begin position="1160"/>
        <end position="1180"/>
    </location>
</feature>
<comment type="caution">
    <text evidence="4">The sequence shown here is derived from an EMBL/GenBank/DDBJ whole genome shotgun (WGS) entry which is preliminary data.</text>
</comment>
<feature type="region of interest" description="Disordered" evidence="1">
    <location>
        <begin position="138"/>
        <end position="170"/>
    </location>
</feature>
<feature type="transmembrane region" description="Helical" evidence="2">
    <location>
        <begin position="1219"/>
        <end position="1240"/>
    </location>
</feature>
<feature type="compositionally biased region" description="Polar residues" evidence="1">
    <location>
        <begin position="29"/>
        <end position="50"/>
    </location>
</feature>
<dbReference type="InterPro" id="IPR003864">
    <property type="entry name" value="CSC1/OSCA1-like_7TM"/>
</dbReference>
<feature type="region of interest" description="Disordered" evidence="1">
    <location>
        <begin position="255"/>
        <end position="279"/>
    </location>
</feature>
<feature type="compositionally biased region" description="Low complexity" evidence="1">
    <location>
        <begin position="706"/>
        <end position="715"/>
    </location>
</feature>
<feature type="compositionally biased region" description="Low complexity" evidence="1">
    <location>
        <begin position="55"/>
        <end position="97"/>
    </location>
</feature>
<feature type="region of interest" description="Disordered" evidence="1">
    <location>
        <begin position="697"/>
        <end position="720"/>
    </location>
</feature>
<feature type="region of interest" description="Disordered" evidence="1">
    <location>
        <begin position="1"/>
        <end position="97"/>
    </location>
</feature>
<evidence type="ECO:0000256" key="2">
    <source>
        <dbReference type="SAM" id="Phobius"/>
    </source>
</evidence>
<feature type="compositionally biased region" description="Low complexity" evidence="1">
    <location>
        <begin position="138"/>
        <end position="158"/>
    </location>
</feature>
<evidence type="ECO:0000256" key="1">
    <source>
        <dbReference type="SAM" id="MobiDB-lite"/>
    </source>
</evidence>
<feature type="transmembrane region" description="Helical" evidence="2">
    <location>
        <begin position="294"/>
        <end position="317"/>
    </location>
</feature>
<keyword evidence="2" id="KW-0472">Membrane</keyword>
<feature type="transmembrane region" description="Helical" evidence="2">
    <location>
        <begin position="1059"/>
        <end position="1082"/>
    </location>
</feature>
<name>A0ABR3J876_9AGAR</name>
<feature type="region of interest" description="Disordered" evidence="1">
    <location>
        <begin position="765"/>
        <end position="794"/>
    </location>
</feature>
<feature type="transmembrane region" description="Helical" evidence="2">
    <location>
        <begin position="388"/>
        <end position="408"/>
    </location>
</feature>
<feature type="domain" description="CSC1/OSCA1-like 7TM region" evidence="3">
    <location>
        <begin position="965"/>
        <end position="1238"/>
    </location>
</feature>
<feature type="transmembrane region" description="Helical" evidence="2">
    <location>
        <begin position="191"/>
        <end position="212"/>
    </location>
</feature>
<gene>
    <name evidence="4" type="ORF">HGRIS_008366</name>
</gene>
<keyword evidence="2" id="KW-1133">Transmembrane helix</keyword>
<dbReference type="PANTHER" id="PTHR13018">
    <property type="entry name" value="PROBABLE MEMBRANE PROTEIN DUF221-RELATED"/>
    <property type="match status" value="1"/>
</dbReference>
<feature type="compositionally biased region" description="Low complexity" evidence="1">
    <location>
        <begin position="488"/>
        <end position="499"/>
    </location>
</feature>
<sequence>MTNSNPTSSRRSHRRRSPQVDLHYVDSTPVASSSTVQNNWWTTSGGSTFLPSGPNPDTKTNTNANTNTNPNANSDTNTNSPTNANSNTGAAGTGAPSTTVLTVTSSVPVATVTDESTTFTSFSESLITTTSIFGASSGLSSLSSPTSSPSPSPSALSANDPAVSGTPQGKFAAQSQPVCLGDGVDAYSEGLIASVIVPSVIGLIIWAIFAVLRPRFRQVYGLREWFVEPETRPKPLGSSFFSFLFPHVPLVPSLPSSAPDSRRDTSDDRNPSPSPSTNLANVFPSDEALAQRTLWLCLMIVLGWSIIGLAGALPLYLVKTPCLADASSDTQSSFGGAYSALQDLSLLRLLRLLDDGNITTMGNLNTRNLHSRMVVDGHDYAPQARTRLIIIVVLTLVVALLPALYKILKEFNNLVAYRRTWVDERCEGVDMGWISARRAPGFAGWGEKRIKDFLVKSGLSAGGVGGLRRTGTEATRGSRMQLDRNVEGENGNENSSHNGSGYGPYGGRRRKEEQPLTNVEDGDFEVDVQNLFSISDTQFLSKLIDERDEILDTLEIAETRYISSFTLTTPDPSVLDFEPALVPQADDRPYISRPLPLGGPAKKRTRRGRRANPAFGSSSLAPTSFIGPSAYYRLRGVHGISGGRFGGSEYSYPRSEDASLSQSINSRIVGARFQEINRNSAAYGRLPLGSPVGVSEKGELGGGGPPATSGWASGSEQGAGTMSVGSGNIAGIGGGMGVGGMGGMLDRLHTMDRGSRLDMFTIEEAETPIPDPRRYGPNHAGHSDDETPLGDGEEWVDLNDYVDYEELEQVAANEAQSSTSPLPIPRRRPKKAPISASRRETFPLRQKEAEAGAGSDTDDVPPPHLRLQPSQPFVRPLSGLNFDGLGEVYGEIRHWRSRLKAINLEIADAQNELYLDIADGVRVKGWLLIGRGLRHLPGVELIEGRAKEDVRWDVLQNESDGFNRLVWWAVMIVTAVLLAAGLTAASGLALATAPDVAHYLPFLDGLLSTDPLAAGIATVLAPAVAATVFVGIALWIVRRSTFLRPPISVSGGQLLTFKASFYILTAVASIWLVTVGALLFSFQSFNQDGFNDSARSQSVANGSVYMSVLALAIILNVAIIVPGILMLQPIRLWRVRRAEKQSLTPRQRFRAVYPRTYDPSFATAASILAIVFACTFSIIFPLIGPAVVLLLLLTLIAHRYLVGYVYGRTHSSTGGLLQIWMIRRFGSLLSLQPFLLGLILLSRKEYILGGVCCGVGLAVVIFVESYTSWKTRAPPRSSLKPITQDSLDHFEEVIKMMQLPIMDEEGVSLVGSARSPRRGGSMASVLEMMSLTLAVMPSPSTNRGSVPLATETLDDLTATERAARTHPGAPPRLPPLPFADYAEEMAGILYAPELLARPPIIWLPNDSAGVARSEAVDLQKYHNLRATLDVRAKGDVPK</sequence>
<dbReference type="PANTHER" id="PTHR13018:SF5">
    <property type="entry name" value="RE44586P"/>
    <property type="match status" value="1"/>
</dbReference>
<dbReference type="EMBL" id="JASNQZ010000011">
    <property type="protein sequence ID" value="KAL0951688.1"/>
    <property type="molecule type" value="Genomic_DNA"/>
</dbReference>
<feature type="transmembrane region" description="Helical" evidence="2">
    <location>
        <begin position="1102"/>
        <end position="1127"/>
    </location>
</feature>
<evidence type="ECO:0000313" key="5">
    <source>
        <dbReference type="Proteomes" id="UP001556367"/>
    </source>
</evidence>
<dbReference type="InterPro" id="IPR045122">
    <property type="entry name" value="Csc1-like"/>
</dbReference>
<protein>
    <recommendedName>
        <fullName evidence="3">CSC1/OSCA1-like 7TM region domain-containing protein</fullName>
    </recommendedName>
</protein>
<feature type="transmembrane region" description="Helical" evidence="2">
    <location>
        <begin position="1246"/>
        <end position="1266"/>
    </location>
</feature>
<dbReference type="Pfam" id="PF02714">
    <property type="entry name" value="RSN1_7TM"/>
    <property type="match status" value="1"/>
</dbReference>
<feature type="region of interest" description="Disordered" evidence="1">
    <location>
        <begin position="588"/>
        <end position="614"/>
    </location>
</feature>
<evidence type="ECO:0000313" key="4">
    <source>
        <dbReference type="EMBL" id="KAL0951688.1"/>
    </source>
</evidence>
<organism evidence="4 5">
    <name type="scientific">Hohenbuehelia grisea</name>
    <dbReference type="NCBI Taxonomy" id="104357"/>
    <lineage>
        <taxon>Eukaryota</taxon>
        <taxon>Fungi</taxon>
        <taxon>Dikarya</taxon>
        <taxon>Basidiomycota</taxon>
        <taxon>Agaricomycotina</taxon>
        <taxon>Agaricomycetes</taxon>
        <taxon>Agaricomycetidae</taxon>
        <taxon>Agaricales</taxon>
        <taxon>Pleurotineae</taxon>
        <taxon>Pleurotaceae</taxon>
        <taxon>Hohenbuehelia</taxon>
    </lineage>
</organism>
<feature type="compositionally biased region" description="Basic and acidic residues" evidence="1">
    <location>
        <begin position="837"/>
        <end position="850"/>
    </location>
</feature>
<feature type="compositionally biased region" description="Basic and acidic residues" evidence="1">
    <location>
        <begin position="260"/>
        <end position="270"/>
    </location>
</feature>
<feature type="transmembrane region" description="Helical" evidence="2">
    <location>
        <begin position="1186"/>
        <end position="1207"/>
    </location>
</feature>
<dbReference type="Proteomes" id="UP001556367">
    <property type="component" value="Unassembled WGS sequence"/>
</dbReference>
<keyword evidence="5" id="KW-1185">Reference proteome</keyword>
<evidence type="ECO:0000259" key="3">
    <source>
        <dbReference type="Pfam" id="PF02714"/>
    </source>
</evidence>
<feature type="transmembrane region" description="Helical" evidence="2">
    <location>
        <begin position="1012"/>
        <end position="1038"/>
    </location>
</feature>